<sequence length="155" mass="16798">MNPPGTFVNGDRLREYSTRNQLPLSGRLIPEFDRRRSIKDMFSRRTLALGGRSLTPLVSQPSQSPTNTTISSSVTQPQLEKAEAATDWVVGSSAQRLPKRNASPPAANVDAAQSRPVKRPKSTATACREPSTKGQQSLKGYFKPKQDQTGTTGGS</sequence>
<keyword evidence="2" id="KW-0456">Lyase</keyword>
<keyword evidence="3" id="KW-1185">Reference proteome</keyword>
<feature type="region of interest" description="Disordered" evidence="1">
    <location>
        <begin position="50"/>
        <end position="155"/>
    </location>
</feature>
<keyword evidence="2" id="KW-0255">Endonuclease</keyword>
<dbReference type="EMBL" id="JAVDPF010000062">
    <property type="protein sequence ID" value="KAL1865264.1"/>
    <property type="molecule type" value="Genomic_DNA"/>
</dbReference>
<keyword evidence="2" id="KW-0540">Nuclease</keyword>
<evidence type="ECO:0000313" key="2">
    <source>
        <dbReference type="EMBL" id="KAL1865264.1"/>
    </source>
</evidence>
<name>A0ABR3WP22_9EURO</name>
<keyword evidence="2" id="KW-0378">Hydrolase</keyword>
<comment type="caution">
    <text evidence="2">The sequence shown here is derived from an EMBL/GenBank/DDBJ whole genome shotgun (WGS) entry which is preliminary data.</text>
</comment>
<evidence type="ECO:0000256" key="1">
    <source>
        <dbReference type="SAM" id="MobiDB-lite"/>
    </source>
</evidence>
<reference evidence="2 3" key="1">
    <citation type="journal article" date="2024" name="IMA Fungus">
        <title>IMA Genome - F19 : A genome assembly and annotation guide to empower mycologists, including annotated draft genome sequences of Ceratocystis pirilliformis, Diaporthe australafricana, Fusarium ophioides, Paecilomyces lecythidis, and Sporothrix stenoceras.</title>
        <authorList>
            <person name="Aylward J."/>
            <person name="Wilson A.M."/>
            <person name="Visagie C.M."/>
            <person name="Spraker J."/>
            <person name="Barnes I."/>
            <person name="Buitendag C."/>
            <person name="Ceriani C."/>
            <person name="Del Mar Angel L."/>
            <person name="du Plessis D."/>
            <person name="Fuchs T."/>
            <person name="Gasser K."/>
            <person name="Kramer D."/>
            <person name="Li W."/>
            <person name="Munsamy K."/>
            <person name="Piso A."/>
            <person name="Price J.L."/>
            <person name="Sonnekus B."/>
            <person name="Thomas C."/>
            <person name="van der Nest A."/>
            <person name="van Dijk A."/>
            <person name="van Heerden A."/>
            <person name="van Vuuren N."/>
            <person name="Yilmaz N."/>
            <person name="Duong T.A."/>
            <person name="van der Merwe N.A."/>
            <person name="Wingfield M.J."/>
            <person name="Wingfield B.D."/>
        </authorList>
    </citation>
    <scope>NUCLEOTIDE SEQUENCE [LARGE SCALE GENOMIC DNA]</scope>
    <source>
        <strain evidence="2 3">CMW 18167</strain>
    </source>
</reference>
<feature type="compositionally biased region" description="Polar residues" evidence="1">
    <location>
        <begin position="56"/>
        <end position="78"/>
    </location>
</feature>
<proteinExistence type="predicted"/>
<organism evidence="2 3">
    <name type="scientific">Paecilomyces lecythidis</name>
    <dbReference type="NCBI Taxonomy" id="3004212"/>
    <lineage>
        <taxon>Eukaryota</taxon>
        <taxon>Fungi</taxon>
        <taxon>Dikarya</taxon>
        <taxon>Ascomycota</taxon>
        <taxon>Pezizomycotina</taxon>
        <taxon>Eurotiomycetes</taxon>
        <taxon>Eurotiomycetidae</taxon>
        <taxon>Eurotiales</taxon>
        <taxon>Thermoascaceae</taxon>
        <taxon>Paecilomyces</taxon>
    </lineage>
</organism>
<accession>A0ABR3WP22</accession>
<protein>
    <submittedName>
        <fullName evidence="2">Class II abasic (AP) endonuclease</fullName>
        <ecNumber evidence="2">4.2.99.18</ecNumber>
    </submittedName>
</protein>
<dbReference type="GO" id="GO:0140078">
    <property type="term" value="F:class I DNA-(apurinic or apyrimidinic site) endonuclease activity"/>
    <property type="evidence" value="ECO:0007669"/>
    <property type="project" value="UniProtKB-EC"/>
</dbReference>
<dbReference type="Proteomes" id="UP001583193">
    <property type="component" value="Unassembled WGS sequence"/>
</dbReference>
<dbReference type="EC" id="4.2.99.18" evidence="2"/>
<evidence type="ECO:0000313" key="3">
    <source>
        <dbReference type="Proteomes" id="UP001583193"/>
    </source>
</evidence>
<gene>
    <name evidence="2" type="primary">APN2</name>
    <name evidence="2" type="ORF">Plec18167_009459</name>
</gene>